<gene>
    <name evidence="2" type="ORF">BJ986_000235</name>
</gene>
<organism evidence="2 3">
    <name type="scientific">Pedococcus badiiscoriae</name>
    <dbReference type="NCBI Taxonomy" id="642776"/>
    <lineage>
        <taxon>Bacteria</taxon>
        <taxon>Bacillati</taxon>
        <taxon>Actinomycetota</taxon>
        <taxon>Actinomycetes</taxon>
        <taxon>Micrococcales</taxon>
        <taxon>Intrasporangiaceae</taxon>
        <taxon>Pedococcus</taxon>
    </lineage>
</organism>
<feature type="transmembrane region" description="Helical" evidence="1">
    <location>
        <begin position="94"/>
        <end position="113"/>
    </location>
</feature>
<protein>
    <submittedName>
        <fullName evidence="2">TctA family transporter</fullName>
    </submittedName>
</protein>
<keyword evidence="1" id="KW-1133">Transmembrane helix</keyword>
<evidence type="ECO:0000313" key="3">
    <source>
        <dbReference type="Proteomes" id="UP000573599"/>
    </source>
</evidence>
<dbReference type="RefSeq" id="WP_179420327.1">
    <property type="nucleotide sequence ID" value="NZ_JACCAB010000001.1"/>
</dbReference>
<keyword evidence="1" id="KW-0472">Membrane</keyword>
<evidence type="ECO:0000256" key="1">
    <source>
        <dbReference type="SAM" id="Phobius"/>
    </source>
</evidence>
<keyword evidence="1" id="KW-0812">Transmembrane</keyword>
<feature type="transmembrane region" description="Helical" evidence="1">
    <location>
        <begin position="69"/>
        <end position="88"/>
    </location>
</feature>
<keyword evidence="3" id="KW-1185">Reference proteome</keyword>
<dbReference type="AlphaFoldDB" id="A0A852W9J9"/>
<accession>A0A852W9J9</accession>
<dbReference type="EMBL" id="JACCAB010000001">
    <property type="protein sequence ID" value="NYG05748.1"/>
    <property type="molecule type" value="Genomic_DNA"/>
</dbReference>
<proteinExistence type="predicted"/>
<evidence type="ECO:0000313" key="2">
    <source>
        <dbReference type="EMBL" id="NYG05748.1"/>
    </source>
</evidence>
<feature type="transmembrane region" description="Helical" evidence="1">
    <location>
        <begin position="36"/>
        <end position="57"/>
    </location>
</feature>
<dbReference type="Proteomes" id="UP000573599">
    <property type="component" value="Unassembled WGS sequence"/>
</dbReference>
<reference evidence="2 3" key="1">
    <citation type="submission" date="2020-07" db="EMBL/GenBank/DDBJ databases">
        <title>Sequencing the genomes of 1000 actinobacteria strains.</title>
        <authorList>
            <person name="Klenk H.-P."/>
        </authorList>
    </citation>
    <scope>NUCLEOTIDE SEQUENCE [LARGE SCALE GENOMIC DNA]</scope>
    <source>
        <strain evidence="2 3">DSM 23987</strain>
    </source>
</reference>
<name>A0A852W9J9_9MICO</name>
<comment type="caution">
    <text evidence="2">The sequence shown here is derived from an EMBL/GenBank/DDBJ whole genome shotgun (WGS) entry which is preliminary data.</text>
</comment>
<sequence>MLFPLTVVVLVAAVCLLAAAGWYAARSRVVDDRLLLVAGVTELALLVQLVVCVAHLGRVPGGGAEQATFAAYAITLPFVPPAALFLALKEKTRWSMGVVAVGAFSIAVMTARLQQIWNLRG</sequence>